<name>A0A8H6WC64_MYCCL</name>
<dbReference type="PANTHER" id="PTHR31001">
    <property type="entry name" value="UNCHARACTERIZED TRANSCRIPTIONAL REGULATORY PROTEIN"/>
    <property type="match status" value="1"/>
</dbReference>
<evidence type="ECO:0000256" key="2">
    <source>
        <dbReference type="ARBA" id="ARBA00023242"/>
    </source>
</evidence>
<dbReference type="OrthoDB" id="3364175at2759"/>
<keyword evidence="2" id="KW-0539">Nucleus</keyword>
<dbReference type="EMBL" id="JACAZE010000006">
    <property type="protein sequence ID" value="KAF7313334.1"/>
    <property type="molecule type" value="Genomic_DNA"/>
</dbReference>
<dbReference type="AlphaFoldDB" id="A0A8H6WC64"/>
<feature type="compositionally biased region" description="Polar residues" evidence="3">
    <location>
        <begin position="601"/>
        <end position="614"/>
    </location>
</feature>
<dbReference type="InterPro" id="IPR050613">
    <property type="entry name" value="Sec_Metabolite_Reg"/>
</dbReference>
<comment type="caution">
    <text evidence="4">The sequence shown here is derived from an EMBL/GenBank/DDBJ whole genome shotgun (WGS) entry which is preliminary data.</text>
</comment>
<feature type="compositionally biased region" description="Basic and acidic residues" evidence="3">
    <location>
        <begin position="688"/>
        <end position="697"/>
    </location>
</feature>
<accession>A0A8H6WC64</accession>
<reference evidence="4" key="1">
    <citation type="submission" date="2020-05" db="EMBL/GenBank/DDBJ databases">
        <title>Mycena genomes resolve the evolution of fungal bioluminescence.</title>
        <authorList>
            <person name="Tsai I.J."/>
        </authorList>
    </citation>
    <scope>NUCLEOTIDE SEQUENCE</scope>
    <source>
        <strain evidence="4">110903Hualien_Pintung</strain>
    </source>
</reference>
<dbReference type="GO" id="GO:0005634">
    <property type="term" value="C:nucleus"/>
    <property type="evidence" value="ECO:0007669"/>
    <property type="project" value="UniProtKB-SubCell"/>
</dbReference>
<organism evidence="4 5">
    <name type="scientific">Mycena chlorophos</name>
    <name type="common">Agaric fungus</name>
    <name type="synonym">Agaricus chlorophos</name>
    <dbReference type="NCBI Taxonomy" id="658473"/>
    <lineage>
        <taxon>Eukaryota</taxon>
        <taxon>Fungi</taxon>
        <taxon>Dikarya</taxon>
        <taxon>Basidiomycota</taxon>
        <taxon>Agaricomycotina</taxon>
        <taxon>Agaricomycetes</taxon>
        <taxon>Agaricomycetidae</taxon>
        <taxon>Agaricales</taxon>
        <taxon>Marasmiineae</taxon>
        <taxon>Mycenaceae</taxon>
        <taxon>Mycena</taxon>
    </lineage>
</organism>
<protein>
    <submittedName>
        <fullName evidence="4">Fungal-trans domain-containing protein</fullName>
    </submittedName>
</protein>
<keyword evidence="5" id="KW-1185">Reference proteome</keyword>
<evidence type="ECO:0000313" key="5">
    <source>
        <dbReference type="Proteomes" id="UP000613580"/>
    </source>
</evidence>
<proteinExistence type="predicted"/>
<comment type="subcellular location">
    <subcellularLocation>
        <location evidence="1">Nucleus</location>
    </subcellularLocation>
</comment>
<feature type="region of interest" description="Disordered" evidence="3">
    <location>
        <begin position="641"/>
        <end position="706"/>
    </location>
</feature>
<evidence type="ECO:0000256" key="1">
    <source>
        <dbReference type="ARBA" id="ARBA00004123"/>
    </source>
</evidence>
<evidence type="ECO:0000256" key="3">
    <source>
        <dbReference type="SAM" id="MobiDB-lite"/>
    </source>
</evidence>
<dbReference type="CDD" id="cd12148">
    <property type="entry name" value="fungal_TF_MHR"/>
    <property type="match status" value="1"/>
</dbReference>
<gene>
    <name evidence="4" type="ORF">HMN09_00488900</name>
</gene>
<dbReference type="PANTHER" id="PTHR31001:SF56">
    <property type="entry name" value="ZN(2)-C6 FUNGAL-TYPE DOMAIN-CONTAINING PROTEIN"/>
    <property type="match status" value="1"/>
</dbReference>
<sequence>MTTDENKPKKKRLVPGKRKDVCAECYRCKLRCNKQIPCESCVLRGCADLCPEGTLVSIGRGKRSVTADVPALTAFVSRMTDRIFELERAIEEHGASRHVLLSQRAQDSTQVANAIDAISDKLGALSMNADGNSVYFGVTGGPEALLSIEGSARYNSSSGWKSFSSPTQAVTLEHLRASLPLRARADMLCGFYFQHGAFAAIVMTQDEVVELFDLVYAYSHATTSKSASSPAATNHHFACAFFLLTLGALVDFDQPPYPREADFYFERGCDAMPTTSRADAGGGFLYSQPSVAFIQALALLATIHVQGGKQFSVETGWALICMADSAAKMSLTLGRPPNTRSQDITVLPPEDSDEEGHPFRSTRFTVFHHGYFPGRWGFTTEVIAPTLEAFTMARTGKPNYAQILESDRRSRSFYSSAAFGTFPDPPEVHPNARGNARGVGASDFAQRHVIPMYCKFFVMLLHNPSFVDLIQQNPPDPLSSPLAPSFLAAYRGASEGINIAAECVRRYPDLFSRWWILWKSLFTAAVVVGTVAATYPHLQMVAGALKELHKGVELLEFGALSAGRAKDGLVRTPTINSALSTYFAQPILHRLQEKALAAQQGDDTASSGTASTKEPTPPVVDPQSSNELEIFAGHTRIVPSSALLEQQRRKRARSLTRESGWPTPDPSQWDEANDGESEQLQVQPPGPDFRRSRRSSDPGRGWQLLHPADAGSWSAFGSATVSYPTAQHTAYPQQRYRYGITLQPQWSADSQYLQTQHLPPEQLSSQYPEQGYYGVEYIQDAPMEVQSTWMEYQGGRFYNR</sequence>
<feature type="region of interest" description="Disordered" evidence="3">
    <location>
        <begin position="595"/>
        <end position="624"/>
    </location>
</feature>
<evidence type="ECO:0000313" key="4">
    <source>
        <dbReference type="EMBL" id="KAF7313334.1"/>
    </source>
</evidence>
<dbReference type="Proteomes" id="UP000613580">
    <property type="component" value="Unassembled WGS sequence"/>
</dbReference>